<evidence type="ECO:0000313" key="1">
    <source>
        <dbReference type="EMBL" id="MBX61592.1"/>
    </source>
</evidence>
<sequence>MTYVKALAECCLCYNCLNQHNRKVIDLVGCFMFRRHKSWFLFLKSGPHVELLQCASSAPCKSNLF</sequence>
<organism evidence="1">
    <name type="scientific">Rhizophora mucronata</name>
    <name type="common">Asiatic mangrove</name>
    <dbReference type="NCBI Taxonomy" id="61149"/>
    <lineage>
        <taxon>Eukaryota</taxon>
        <taxon>Viridiplantae</taxon>
        <taxon>Streptophyta</taxon>
        <taxon>Embryophyta</taxon>
        <taxon>Tracheophyta</taxon>
        <taxon>Spermatophyta</taxon>
        <taxon>Magnoliopsida</taxon>
        <taxon>eudicotyledons</taxon>
        <taxon>Gunneridae</taxon>
        <taxon>Pentapetalae</taxon>
        <taxon>rosids</taxon>
        <taxon>fabids</taxon>
        <taxon>Malpighiales</taxon>
        <taxon>Rhizophoraceae</taxon>
        <taxon>Rhizophora</taxon>
    </lineage>
</organism>
<dbReference type="AlphaFoldDB" id="A0A2P2Q3Q3"/>
<name>A0A2P2Q3Q3_RHIMU</name>
<protein>
    <submittedName>
        <fullName evidence="1">Uncharacterized protein</fullName>
    </submittedName>
</protein>
<reference evidence="1" key="1">
    <citation type="submission" date="2018-02" db="EMBL/GenBank/DDBJ databases">
        <title>Rhizophora mucronata_Transcriptome.</title>
        <authorList>
            <person name="Meera S.P."/>
            <person name="Sreeshan A."/>
            <person name="Augustine A."/>
        </authorList>
    </citation>
    <scope>NUCLEOTIDE SEQUENCE</scope>
    <source>
        <tissue evidence="1">Leaf</tissue>
    </source>
</reference>
<accession>A0A2P2Q3Q3</accession>
<proteinExistence type="predicted"/>
<dbReference type="EMBL" id="GGEC01081108">
    <property type="protein sequence ID" value="MBX61592.1"/>
    <property type="molecule type" value="Transcribed_RNA"/>
</dbReference>